<dbReference type="Pfam" id="PF13409">
    <property type="entry name" value="GST_N_2"/>
    <property type="match status" value="1"/>
</dbReference>
<comment type="caution">
    <text evidence="7">The sequence shown here is derived from an EMBL/GenBank/DDBJ whole genome shotgun (WGS) entry which is preliminary data.</text>
</comment>
<keyword evidence="3" id="KW-0808">Transferase</keyword>
<evidence type="ECO:0000256" key="3">
    <source>
        <dbReference type="ARBA" id="ARBA00022679"/>
    </source>
</evidence>
<dbReference type="EC" id="2.5.1.18" evidence="2"/>
<dbReference type="Proteomes" id="UP000706124">
    <property type="component" value="Unassembled WGS sequence"/>
</dbReference>
<dbReference type="Gene3D" id="1.20.1050.10">
    <property type="match status" value="1"/>
</dbReference>
<dbReference type="PANTHER" id="PTHR44051">
    <property type="entry name" value="GLUTATHIONE S-TRANSFERASE-RELATED"/>
    <property type="match status" value="1"/>
</dbReference>
<dbReference type="GO" id="GO:0004364">
    <property type="term" value="F:glutathione transferase activity"/>
    <property type="evidence" value="ECO:0007669"/>
    <property type="project" value="UniProtKB-EC"/>
</dbReference>
<reference evidence="7 8" key="1">
    <citation type="journal article" date="2020" name="bioRxiv">
        <title>Whole genome comparisons of ergot fungi reveals the divergence and evolution of species within the genus Claviceps are the result of varying mechanisms driving genome evolution and host range expansion.</title>
        <authorList>
            <person name="Wyka S.A."/>
            <person name="Mondo S.J."/>
            <person name="Liu M."/>
            <person name="Dettman J."/>
            <person name="Nalam V."/>
            <person name="Broders K.D."/>
        </authorList>
    </citation>
    <scope>NUCLEOTIDE SEQUENCE [LARGE SCALE GENOMIC DNA]</scope>
    <source>
        <strain evidence="7 8">CCC 1485</strain>
    </source>
</reference>
<accession>A0A9P7MFV2</accession>
<comment type="similarity">
    <text evidence="1">Belongs to the GST superfamily.</text>
</comment>
<proteinExistence type="inferred from homology"/>
<dbReference type="OrthoDB" id="2789670at2759"/>
<feature type="domain" description="GST C-terminal" evidence="6">
    <location>
        <begin position="115"/>
        <end position="249"/>
    </location>
</feature>
<dbReference type="SUPFAM" id="SSF52833">
    <property type="entry name" value="Thioredoxin-like"/>
    <property type="match status" value="1"/>
</dbReference>
<evidence type="ECO:0000256" key="1">
    <source>
        <dbReference type="ARBA" id="ARBA00007409"/>
    </source>
</evidence>
<dbReference type="InterPro" id="IPR010987">
    <property type="entry name" value="Glutathione-S-Trfase_C-like"/>
</dbReference>
<dbReference type="Pfam" id="PF00043">
    <property type="entry name" value="GST_C"/>
    <property type="match status" value="1"/>
</dbReference>
<protein>
    <recommendedName>
        <fullName evidence="2">glutathione transferase</fullName>
        <ecNumber evidence="2">2.5.1.18</ecNumber>
    </recommendedName>
</protein>
<evidence type="ECO:0000313" key="8">
    <source>
        <dbReference type="Proteomes" id="UP000706124"/>
    </source>
</evidence>
<dbReference type="SFLD" id="SFLDS00019">
    <property type="entry name" value="Glutathione_Transferase_(cytos"/>
    <property type="match status" value="1"/>
</dbReference>
<dbReference type="PANTHER" id="PTHR44051:SF20">
    <property type="entry name" value="GLUTATHIONE TRANSFERASE 1 (EUROFUNG)"/>
    <property type="match status" value="1"/>
</dbReference>
<evidence type="ECO:0000259" key="5">
    <source>
        <dbReference type="PROSITE" id="PS50404"/>
    </source>
</evidence>
<evidence type="ECO:0000256" key="4">
    <source>
        <dbReference type="ARBA" id="ARBA00047960"/>
    </source>
</evidence>
<dbReference type="SUPFAM" id="SSF47616">
    <property type="entry name" value="GST C-terminal domain-like"/>
    <property type="match status" value="1"/>
</dbReference>
<dbReference type="PROSITE" id="PS50405">
    <property type="entry name" value="GST_CTER"/>
    <property type="match status" value="1"/>
</dbReference>
<dbReference type="InterPro" id="IPR040079">
    <property type="entry name" value="Glutathione_S-Trfase"/>
</dbReference>
<gene>
    <name evidence="7" type="ORF">E4U60_006303</name>
</gene>
<dbReference type="PROSITE" id="PS50404">
    <property type="entry name" value="GST_NTER"/>
    <property type="match status" value="1"/>
</dbReference>
<sequence>MEAQQDFTKHPEVAQDRLVLYVRKAIPAPTANSLKPLMILEALEIPYSIHLITSLSQETWYHEINPYKQLPALEDIDLVETSGGSKRRLNVFDSSAMLIYLCDKHDKDGLFIGRNAAERAQVTSWLIAYAAGLGATGEWWLKMRHDENLKPALTVIENAIRREYDILEKRLGEPGQQWIALADRPTVADFAIQPLANPRVARNAAIDFEAWPRTKAWSEAVDRLAYIERATRLNNELGMTEEEIELHGR</sequence>
<name>A0A9P7MFV2_9HYPO</name>
<dbReference type="InterPro" id="IPR036282">
    <property type="entry name" value="Glutathione-S-Trfase_C_sf"/>
</dbReference>
<feature type="domain" description="GST N-terminal" evidence="5">
    <location>
        <begin position="20"/>
        <end position="109"/>
    </location>
</feature>
<dbReference type="AlphaFoldDB" id="A0A9P7MFV2"/>
<keyword evidence="8" id="KW-1185">Reference proteome</keyword>
<dbReference type="InterPro" id="IPR036249">
    <property type="entry name" value="Thioredoxin-like_sf"/>
</dbReference>
<dbReference type="InterPro" id="IPR004046">
    <property type="entry name" value="GST_C"/>
</dbReference>
<evidence type="ECO:0000256" key="2">
    <source>
        <dbReference type="ARBA" id="ARBA00012452"/>
    </source>
</evidence>
<dbReference type="InterPro" id="IPR004045">
    <property type="entry name" value="Glutathione_S-Trfase_N"/>
</dbReference>
<evidence type="ECO:0000313" key="7">
    <source>
        <dbReference type="EMBL" id="KAG5944064.1"/>
    </source>
</evidence>
<organism evidence="7 8">
    <name type="scientific">Claviceps pazoutovae</name>
    <dbReference type="NCBI Taxonomy" id="1649127"/>
    <lineage>
        <taxon>Eukaryota</taxon>
        <taxon>Fungi</taxon>
        <taxon>Dikarya</taxon>
        <taxon>Ascomycota</taxon>
        <taxon>Pezizomycotina</taxon>
        <taxon>Sordariomycetes</taxon>
        <taxon>Hypocreomycetidae</taxon>
        <taxon>Hypocreales</taxon>
        <taxon>Clavicipitaceae</taxon>
        <taxon>Claviceps</taxon>
    </lineage>
</organism>
<dbReference type="Gene3D" id="3.40.30.10">
    <property type="entry name" value="Glutaredoxin"/>
    <property type="match status" value="1"/>
</dbReference>
<evidence type="ECO:0000259" key="6">
    <source>
        <dbReference type="PROSITE" id="PS50405"/>
    </source>
</evidence>
<comment type="catalytic activity">
    <reaction evidence="4">
        <text>RX + glutathione = an S-substituted glutathione + a halide anion + H(+)</text>
        <dbReference type="Rhea" id="RHEA:16437"/>
        <dbReference type="ChEBI" id="CHEBI:15378"/>
        <dbReference type="ChEBI" id="CHEBI:16042"/>
        <dbReference type="ChEBI" id="CHEBI:17792"/>
        <dbReference type="ChEBI" id="CHEBI:57925"/>
        <dbReference type="ChEBI" id="CHEBI:90779"/>
        <dbReference type="EC" id="2.5.1.18"/>
    </reaction>
</comment>
<dbReference type="EMBL" id="SRPO01000060">
    <property type="protein sequence ID" value="KAG5944064.1"/>
    <property type="molecule type" value="Genomic_DNA"/>
</dbReference>